<feature type="signal peptide" evidence="1">
    <location>
        <begin position="1"/>
        <end position="20"/>
    </location>
</feature>
<dbReference type="RefSeq" id="WP_275823581.1">
    <property type="nucleotide sequence ID" value="NZ_JARHUD010000007.1"/>
</dbReference>
<evidence type="ECO:0008006" key="4">
    <source>
        <dbReference type="Google" id="ProtNLM"/>
    </source>
</evidence>
<dbReference type="EMBL" id="JARHUD010000007">
    <property type="protein sequence ID" value="MDF2096825.1"/>
    <property type="molecule type" value="Genomic_DNA"/>
</dbReference>
<evidence type="ECO:0000313" key="2">
    <source>
        <dbReference type="EMBL" id="MDF2096825.1"/>
    </source>
</evidence>
<name>A0ABT5YPD3_9PROT</name>
<accession>A0ABT5YPD3</accession>
<organism evidence="2 3">
    <name type="scientific">Aquibaculum arenosum</name>
    <dbReference type="NCBI Taxonomy" id="3032591"/>
    <lineage>
        <taxon>Bacteria</taxon>
        <taxon>Pseudomonadati</taxon>
        <taxon>Pseudomonadota</taxon>
        <taxon>Alphaproteobacteria</taxon>
        <taxon>Rhodospirillales</taxon>
        <taxon>Rhodovibrionaceae</taxon>
        <taxon>Aquibaculum</taxon>
    </lineage>
</organism>
<comment type="caution">
    <text evidence="2">The sequence shown here is derived from an EMBL/GenBank/DDBJ whole genome shotgun (WGS) entry which is preliminary data.</text>
</comment>
<feature type="chain" id="PRO_5047412788" description="Secreted protein" evidence="1">
    <location>
        <begin position="21"/>
        <end position="86"/>
    </location>
</feature>
<protein>
    <recommendedName>
        <fullName evidence="4">Secreted protein</fullName>
    </recommendedName>
</protein>
<reference evidence="2 3" key="1">
    <citation type="submission" date="2023-03" db="EMBL/GenBank/DDBJ databases">
        <title>Fodinicurvata sp. CAU 1616 isolated from sea sendiment.</title>
        <authorList>
            <person name="Kim W."/>
        </authorList>
    </citation>
    <scope>NUCLEOTIDE SEQUENCE [LARGE SCALE GENOMIC DNA]</scope>
    <source>
        <strain evidence="2 3">CAU 1616</strain>
    </source>
</reference>
<dbReference type="Proteomes" id="UP001215503">
    <property type="component" value="Unassembled WGS sequence"/>
</dbReference>
<keyword evidence="1" id="KW-0732">Signal</keyword>
<gene>
    <name evidence="2" type="ORF">P2G67_12645</name>
</gene>
<keyword evidence="3" id="KW-1185">Reference proteome</keyword>
<dbReference type="PROSITE" id="PS51257">
    <property type="entry name" value="PROKAR_LIPOPROTEIN"/>
    <property type="match status" value="1"/>
</dbReference>
<evidence type="ECO:0000256" key="1">
    <source>
        <dbReference type="SAM" id="SignalP"/>
    </source>
</evidence>
<proteinExistence type="predicted"/>
<sequence length="86" mass="9504">MRDRTKITWAALAVSAIALAACGGSSSSYRSQASSPTVSYSYQDDSGFEEVQEQADDYCDEEFDRDAVLLNREVEGERMEATFSCQ</sequence>
<evidence type="ECO:0000313" key="3">
    <source>
        <dbReference type="Proteomes" id="UP001215503"/>
    </source>
</evidence>